<dbReference type="GO" id="GO:0016829">
    <property type="term" value="F:lyase activity"/>
    <property type="evidence" value="ECO:0007669"/>
    <property type="project" value="InterPro"/>
</dbReference>
<evidence type="ECO:0000313" key="3">
    <source>
        <dbReference type="Proteomes" id="UP000068603"/>
    </source>
</evidence>
<dbReference type="AlphaFoldDB" id="A0A119W677"/>
<feature type="region of interest" description="Disordered" evidence="1">
    <location>
        <begin position="1"/>
        <end position="33"/>
    </location>
</feature>
<dbReference type="STRING" id="1503054.WT74_17820"/>
<sequence length="79" mass="8142">MTNLQTHPGRDGRALAGRADEPKGDPGNTLSRDEIADKVRRLAAFAGAATAGEVARRVAGAWEIAAQPALGSLFQEGSA</sequence>
<evidence type="ECO:0000256" key="1">
    <source>
        <dbReference type="SAM" id="MobiDB-lite"/>
    </source>
</evidence>
<feature type="compositionally biased region" description="Basic and acidic residues" evidence="1">
    <location>
        <begin position="8"/>
        <end position="24"/>
    </location>
</feature>
<organism evidence="2">
    <name type="scientific">Burkholderia stagnalis</name>
    <dbReference type="NCBI Taxonomy" id="1503054"/>
    <lineage>
        <taxon>Bacteria</taxon>
        <taxon>Pseudomonadati</taxon>
        <taxon>Pseudomonadota</taxon>
        <taxon>Betaproteobacteria</taxon>
        <taxon>Burkholderiales</taxon>
        <taxon>Burkholderiaceae</taxon>
        <taxon>Burkholderia</taxon>
        <taxon>Burkholderia cepacia complex</taxon>
    </lineage>
</organism>
<gene>
    <name evidence="2" type="ORF">WT44_05385</name>
</gene>
<comment type="caution">
    <text evidence="2">The sequence shown here is derived from an EMBL/GenBank/DDBJ whole genome shotgun (WGS) entry which is preliminary data.</text>
</comment>
<dbReference type="InterPro" id="IPR036148">
    <property type="entry name" value="MmgE/PrpD_sf"/>
</dbReference>
<dbReference type="Proteomes" id="UP000068603">
    <property type="component" value="Unassembled WGS sequence"/>
</dbReference>
<reference evidence="2 3" key="1">
    <citation type="submission" date="2015-11" db="EMBL/GenBank/DDBJ databases">
        <title>Expanding the genomic diversity of Burkholderia species for the development of highly accurate diagnostics.</title>
        <authorList>
            <person name="Sahl J."/>
            <person name="Keim P."/>
            <person name="Wagner D."/>
        </authorList>
    </citation>
    <scope>NUCLEOTIDE SEQUENCE [LARGE SCALE GENOMIC DNA]</scope>
    <source>
        <strain evidence="2 3">MSMB1960WGS</strain>
    </source>
</reference>
<dbReference type="EMBL" id="LPHB01000019">
    <property type="protein sequence ID" value="KWA66496.1"/>
    <property type="molecule type" value="Genomic_DNA"/>
</dbReference>
<accession>A0A119W677</accession>
<protein>
    <submittedName>
        <fullName evidence="2">Uncharacterized protein</fullName>
    </submittedName>
</protein>
<name>A0A119W677_9BURK</name>
<evidence type="ECO:0000313" key="2">
    <source>
        <dbReference type="EMBL" id="KWA66496.1"/>
    </source>
</evidence>
<dbReference type="SUPFAM" id="SSF103378">
    <property type="entry name" value="2-methylcitrate dehydratase PrpD"/>
    <property type="match status" value="1"/>
</dbReference>
<proteinExistence type="predicted"/>